<dbReference type="RefSeq" id="WP_096638179.1">
    <property type="nucleotide sequence ID" value="NZ_MWUU01000018.1"/>
</dbReference>
<dbReference type="AlphaFoldDB" id="A0A2A4GUP6"/>
<proteinExistence type="predicted"/>
<dbReference type="Proteomes" id="UP000218335">
    <property type="component" value="Unassembled WGS sequence"/>
</dbReference>
<organism evidence="2 3">
    <name type="scientific">Staphylococcus delphini</name>
    <dbReference type="NCBI Taxonomy" id="53344"/>
    <lineage>
        <taxon>Bacteria</taxon>
        <taxon>Bacillati</taxon>
        <taxon>Bacillota</taxon>
        <taxon>Bacilli</taxon>
        <taxon>Bacillales</taxon>
        <taxon>Staphylococcaceae</taxon>
        <taxon>Staphylococcus</taxon>
        <taxon>Staphylococcus intermedius group</taxon>
    </lineage>
</organism>
<sequence length="496" mass="56434">MNDTILVNGKSLPWLFVQRGFKIPSFNFEIKTDAVNGRAGSVFKSRGLSEYRFDLPLVIHNDFLSHSGIKSHDDVLSELVKFFDYDEAVKLQLKSKKWYWNAYFEGPFEINNKTENNINVVTVKVVLTDPYKYAIDGNQNTAISDAASVVNAGTAETPIIVEARALQNSNYYMISKGDEDYFMIGDDDLDKPLKDYSPLILEDEARSFVGWNKQTTIDFTDNQTGGAVGGSFTQSESKQSFYLNADSVNGNSWNGAMYKRSFSKQAQDFTTTVKFGVGQKNKGAVRFAQYIYDSDNRVIASIGYTNPNAKQTIGTIIVTLFDQSGNQQTIYKYKNNPSLYKLDDFVVYIRLTRKDDVFTVKSWKYKEFPYPLRKKAFDEHERQFVDGGNFYQRPVVALSLYSAKNGSNNVMPLYIFGTYTRELLPRPTNARDMIIKKGDLITIDMATKNVLVNEESFLSEKTFGSNYFNVDKGHTELVINPPGIFDTTVKWQDRFL</sequence>
<reference evidence="2 3" key="1">
    <citation type="journal article" date="2017" name="PLoS ONE">
        <title>Development of a real-time PCR for detection of Staphylococcus pseudintermedius using a novel automated comparison of whole-genome sequences.</title>
        <authorList>
            <person name="Verstappen K.M."/>
            <person name="Huijbregts L."/>
            <person name="Spaninks M."/>
            <person name="Wagenaar J.A."/>
            <person name="Fluit A.C."/>
            <person name="Duim B."/>
        </authorList>
    </citation>
    <scope>NUCLEOTIDE SEQUENCE [LARGE SCALE GENOMIC DNA]</scope>
    <source>
        <strain evidence="2 3">215070706401-1</strain>
    </source>
</reference>
<gene>
    <name evidence="2" type="ORF">B5C08_11470</name>
</gene>
<feature type="domain" description="Siphovirus-type tail component C-terminal" evidence="1">
    <location>
        <begin position="436"/>
        <end position="495"/>
    </location>
</feature>
<evidence type="ECO:0000313" key="3">
    <source>
        <dbReference type="Proteomes" id="UP000218335"/>
    </source>
</evidence>
<dbReference type="EMBL" id="MWUU01000018">
    <property type="protein sequence ID" value="PCF54165.1"/>
    <property type="molecule type" value="Genomic_DNA"/>
</dbReference>
<dbReference type="InterPro" id="IPR054738">
    <property type="entry name" value="Siphovirus-type_tail_C"/>
</dbReference>
<comment type="caution">
    <text evidence="2">The sequence shown here is derived from an EMBL/GenBank/DDBJ whole genome shotgun (WGS) entry which is preliminary data.</text>
</comment>
<dbReference type="Gene3D" id="2.40.30.200">
    <property type="match status" value="1"/>
</dbReference>
<accession>A0A2A4GUP6</accession>
<evidence type="ECO:0000259" key="1">
    <source>
        <dbReference type="Pfam" id="PF22768"/>
    </source>
</evidence>
<name>A0A2A4GUP6_9STAP</name>
<evidence type="ECO:0000313" key="2">
    <source>
        <dbReference type="EMBL" id="PCF54165.1"/>
    </source>
</evidence>
<dbReference type="Pfam" id="PF22768">
    <property type="entry name" value="SPP1_Dit"/>
    <property type="match status" value="1"/>
</dbReference>
<dbReference type="Gene3D" id="2.60.120.860">
    <property type="match status" value="1"/>
</dbReference>
<protein>
    <submittedName>
        <fullName evidence="2">Phage tail protein</fullName>
    </submittedName>
</protein>